<feature type="non-terminal residue" evidence="5">
    <location>
        <position position="1"/>
    </location>
</feature>
<dbReference type="InterPro" id="IPR013783">
    <property type="entry name" value="Ig-like_fold"/>
</dbReference>
<evidence type="ECO:0000256" key="1">
    <source>
        <dbReference type="ARBA" id="ARBA00023157"/>
    </source>
</evidence>
<dbReference type="PANTHER" id="PTHR11890">
    <property type="entry name" value="INTERLEUKIN-1 RECEPTOR FAMILY MEMBER"/>
    <property type="match status" value="1"/>
</dbReference>
<keyword evidence="4" id="KW-0812">Transmembrane</keyword>
<dbReference type="AlphaFoldDB" id="A0A7L2TM38"/>
<dbReference type="Proteomes" id="UP000583496">
    <property type="component" value="Unassembled WGS sequence"/>
</dbReference>
<feature type="transmembrane region" description="Helical" evidence="4">
    <location>
        <begin position="42"/>
        <end position="69"/>
    </location>
</feature>
<dbReference type="PANTHER" id="PTHR11890:SF6">
    <property type="entry name" value="INTERLEUKIN-18 RECEPTOR 1"/>
    <property type="match status" value="1"/>
</dbReference>
<protein>
    <submittedName>
        <fullName evidence="5">IL18R protein</fullName>
    </submittedName>
</protein>
<accession>A0A7L2TM38</accession>
<keyword evidence="4" id="KW-0472">Membrane</keyword>
<keyword evidence="4" id="KW-1133">Transmembrane helix</keyword>
<keyword evidence="6" id="KW-1185">Reference proteome</keyword>
<evidence type="ECO:0000313" key="5">
    <source>
        <dbReference type="EMBL" id="NXS34401.1"/>
    </source>
</evidence>
<feature type="non-terminal residue" evidence="5">
    <location>
        <position position="87"/>
    </location>
</feature>
<evidence type="ECO:0000256" key="3">
    <source>
        <dbReference type="ARBA" id="ARBA00023319"/>
    </source>
</evidence>
<keyword evidence="1" id="KW-1015">Disulfide bond</keyword>
<reference evidence="5 6" key="1">
    <citation type="submission" date="2019-09" db="EMBL/GenBank/DDBJ databases">
        <title>Bird 10,000 Genomes (B10K) Project - Family phase.</title>
        <authorList>
            <person name="Zhang G."/>
        </authorList>
    </citation>
    <scope>NUCLEOTIDE SEQUENCE [LARGE SCALE GENOMIC DNA]</scope>
    <source>
        <strain evidence="5">B10K-DU-002-71</strain>
        <tissue evidence="5">Muscle</tissue>
    </source>
</reference>
<sequence>LRIKKVRDEDMHHNFTCMLQADESTQIKIVKLKKGRTQDLPVHVFTTGMVLALLFPFVAVALVFVFVMFRVDFVLFYRNICRRDDTA</sequence>
<dbReference type="InterPro" id="IPR015621">
    <property type="entry name" value="IL-1_rcpt_fam"/>
</dbReference>
<keyword evidence="3" id="KW-0393">Immunoglobulin domain</keyword>
<name>A0A7L2TM38_POMRU</name>
<evidence type="ECO:0000256" key="2">
    <source>
        <dbReference type="ARBA" id="ARBA00023180"/>
    </source>
</evidence>
<evidence type="ECO:0000256" key="4">
    <source>
        <dbReference type="SAM" id="Phobius"/>
    </source>
</evidence>
<evidence type="ECO:0000313" key="6">
    <source>
        <dbReference type="Proteomes" id="UP000583496"/>
    </source>
</evidence>
<dbReference type="GO" id="GO:0032729">
    <property type="term" value="P:positive regulation of type II interferon production"/>
    <property type="evidence" value="ECO:0007669"/>
    <property type="project" value="TreeGrafter"/>
</dbReference>
<dbReference type="GO" id="GO:0042008">
    <property type="term" value="F:interleukin-18 receptor activity"/>
    <property type="evidence" value="ECO:0007669"/>
    <property type="project" value="TreeGrafter"/>
</dbReference>
<keyword evidence="2" id="KW-0325">Glycoprotein</keyword>
<organism evidence="5 6">
    <name type="scientific">Pomatostomus ruficeps</name>
    <name type="common">Chestnut-crowned babbler</name>
    <dbReference type="NCBI Taxonomy" id="9176"/>
    <lineage>
        <taxon>Eukaryota</taxon>
        <taxon>Metazoa</taxon>
        <taxon>Chordata</taxon>
        <taxon>Craniata</taxon>
        <taxon>Vertebrata</taxon>
        <taxon>Euteleostomi</taxon>
        <taxon>Archelosauria</taxon>
        <taxon>Archosauria</taxon>
        <taxon>Dinosauria</taxon>
        <taxon>Saurischia</taxon>
        <taxon>Theropoda</taxon>
        <taxon>Coelurosauria</taxon>
        <taxon>Aves</taxon>
        <taxon>Neognathae</taxon>
        <taxon>Neoaves</taxon>
        <taxon>Telluraves</taxon>
        <taxon>Australaves</taxon>
        <taxon>Passeriformes</taxon>
        <taxon>Sylvioidea</taxon>
        <taxon>Timaliidae</taxon>
        <taxon>Pomatostomus</taxon>
    </lineage>
</organism>
<gene>
    <name evidence="5" type="primary">Il18r1</name>
    <name evidence="5" type="ORF">POSRUF_R05446</name>
</gene>
<comment type="caution">
    <text evidence="5">The sequence shown here is derived from an EMBL/GenBank/DDBJ whole genome shotgun (WGS) entry which is preliminary data.</text>
</comment>
<dbReference type="OrthoDB" id="9940746at2759"/>
<dbReference type="EMBL" id="VYZT01043602">
    <property type="protein sequence ID" value="NXS34401.1"/>
    <property type="molecule type" value="Genomic_DNA"/>
</dbReference>
<proteinExistence type="predicted"/>
<dbReference type="Gene3D" id="2.60.40.10">
    <property type="entry name" value="Immunoglobulins"/>
    <property type="match status" value="1"/>
</dbReference>
<dbReference type="GO" id="GO:0042007">
    <property type="term" value="F:interleukin-18 binding"/>
    <property type="evidence" value="ECO:0007669"/>
    <property type="project" value="TreeGrafter"/>
</dbReference>